<evidence type="ECO:0000256" key="1">
    <source>
        <dbReference type="SAM" id="MobiDB-lite"/>
    </source>
</evidence>
<dbReference type="Proteomes" id="UP000694930">
    <property type="component" value="Chromosome 4"/>
</dbReference>
<keyword evidence="2" id="KW-1185">Reference proteome</keyword>
<sequence length="217" mass="24406">MTTQDQVVTNNVVAQVKLGVGPQPNASTIASRIHDFMRMNSPTFHGTNMNEDPQGFIYEVFKVVDAMSVTPKEQAELVAYQLKDGFKLMVYTQQIEESKLREMHSDGKRPRSDEPSQPKIKKRFYNPESPVGNNYRVSNKNSQGGGYAFERPRCTSCWKQHLGRCLAGTYGCFECGNTGHKMRDFPCLKETGKEVNQSPHGGLDPNSKDESFLCTRS</sequence>
<organism evidence="2 3">
    <name type="scientific">Solanum pennellii</name>
    <name type="common">Tomato</name>
    <name type="synonym">Lycopersicon pennellii</name>
    <dbReference type="NCBI Taxonomy" id="28526"/>
    <lineage>
        <taxon>Eukaryota</taxon>
        <taxon>Viridiplantae</taxon>
        <taxon>Streptophyta</taxon>
        <taxon>Embryophyta</taxon>
        <taxon>Tracheophyta</taxon>
        <taxon>Spermatophyta</taxon>
        <taxon>Magnoliopsida</taxon>
        <taxon>eudicotyledons</taxon>
        <taxon>Gunneridae</taxon>
        <taxon>Pentapetalae</taxon>
        <taxon>asterids</taxon>
        <taxon>lamiids</taxon>
        <taxon>Solanales</taxon>
        <taxon>Solanaceae</taxon>
        <taxon>Solanoideae</taxon>
        <taxon>Solaneae</taxon>
        <taxon>Solanum</taxon>
        <taxon>Solanum subgen. Lycopersicon</taxon>
    </lineage>
</organism>
<evidence type="ECO:0000313" key="3">
    <source>
        <dbReference type="RefSeq" id="XP_027772362.1"/>
    </source>
</evidence>
<reference evidence="3" key="2">
    <citation type="submission" date="2025-08" db="UniProtKB">
        <authorList>
            <consortium name="RefSeq"/>
        </authorList>
    </citation>
    <scope>IDENTIFICATION</scope>
</reference>
<accession>A0ABM1V9E4</accession>
<evidence type="ECO:0000313" key="2">
    <source>
        <dbReference type="Proteomes" id="UP000694930"/>
    </source>
</evidence>
<proteinExistence type="predicted"/>
<gene>
    <name evidence="3" type="primary">LOC114076856</name>
</gene>
<reference evidence="2" key="1">
    <citation type="journal article" date="2014" name="Nat. Genet.">
        <title>The genome of the stress-tolerant wild tomato species Solanum pennellii.</title>
        <authorList>
            <person name="Bolger A."/>
            <person name="Scossa F."/>
            <person name="Bolger M.E."/>
            <person name="Lanz C."/>
            <person name="Maumus F."/>
            <person name="Tohge T."/>
            <person name="Quesneville H."/>
            <person name="Alseekh S."/>
            <person name="Sorensen I."/>
            <person name="Lichtenstein G."/>
            <person name="Fich E.A."/>
            <person name="Conte M."/>
            <person name="Keller H."/>
            <person name="Schneeberger K."/>
            <person name="Schwacke R."/>
            <person name="Ofner I."/>
            <person name="Vrebalov J."/>
            <person name="Xu Y."/>
            <person name="Osorio S."/>
            <person name="Aflitos S.A."/>
            <person name="Schijlen E."/>
            <person name="Jimenez-Gomez J.M."/>
            <person name="Ryngajllo M."/>
            <person name="Kimura S."/>
            <person name="Kumar R."/>
            <person name="Koenig D."/>
            <person name="Headland L.R."/>
            <person name="Maloof J.N."/>
            <person name="Sinha N."/>
            <person name="van Ham R.C."/>
            <person name="Lankhorst R.K."/>
            <person name="Mao L."/>
            <person name="Vogel A."/>
            <person name="Arsova B."/>
            <person name="Panstruga R."/>
            <person name="Fei Z."/>
            <person name="Rose J.K."/>
            <person name="Zamir D."/>
            <person name="Carrari F."/>
            <person name="Giovannoni J.J."/>
            <person name="Weigel D."/>
            <person name="Usadel B."/>
            <person name="Fernie A.R."/>
        </authorList>
    </citation>
    <scope>NUCLEOTIDE SEQUENCE [LARGE SCALE GENOMIC DNA]</scope>
    <source>
        <strain evidence="2">cv. LA0716</strain>
    </source>
</reference>
<dbReference type="RefSeq" id="XP_027772362.1">
    <property type="nucleotide sequence ID" value="XM_027916561.1"/>
</dbReference>
<feature type="compositionally biased region" description="Basic and acidic residues" evidence="1">
    <location>
        <begin position="99"/>
        <end position="116"/>
    </location>
</feature>
<dbReference type="GeneID" id="114076856"/>
<protein>
    <submittedName>
        <fullName evidence="3">Uncharacterized protein LOC114076856</fullName>
    </submittedName>
</protein>
<feature type="region of interest" description="Disordered" evidence="1">
    <location>
        <begin position="99"/>
        <end position="139"/>
    </location>
</feature>
<feature type="region of interest" description="Disordered" evidence="1">
    <location>
        <begin position="192"/>
        <end position="217"/>
    </location>
</feature>
<name>A0ABM1V9E4_SOLPN</name>